<keyword evidence="2" id="KW-0732">Signal</keyword>
<gene>
    <name evidence="3" type="ORF">IMC76_04860</name>
</gene>
<proteinExistence type="inferred from homology"/>
<dbReference type="PANTHER" id="PTHR30035:SF3">
    <property type="entry name" value="INTERMEMBRANE PHOSPHOLIPID TRANSPORT SYSTEM LIPOPROTEIN MLAA"/>
    <property type="match status" value="1"/>
</dbReference>
<reference evidence="3 4" key="1">
    <citation type="submission" date="2020-10" db="EMBL/GenBank/DDBJ databases">
        <title>Campylobacter and Helicobacter PacBio genomes.</title>
        <authorList>
            <person name="Lane C."/>
        </authorList>
    </citation>
    <scope>NUCLEOTIDE SEQUENCE [LARGE SCALE GENOMIC DNA]</scope>
    <source>
        <strain evidence="3 4">2016D-0077</strain>
    </source>
</reference>
<dbReference type="OrthoDB" id="9785326at2"/>
<dbReference type="EMBL" id="CP063078">
    <property type="protein sequence ID" value="QOQ88156.1"/>
    <property type="molecule type" value="Genomic_DNA"/>
</dbReference>
<dbReference type="PANTHER" id="PTHR30035">
    <property type="entry name" value="LIPOPROTEIN VACJ-RELATED"/>
    <property type="match status" value="1"/>
</dbReference>
<dbReference type="Pfam" id="PF04333">
    <property type="entry name" value="MlaA"/>
    <property type="match status" value="1"/>
</dbReference>
<evidence type="ECO:0000313" key="3">
    <source>
        <dbReference type="EMBL" id="QOQ88156.1"/>
    </source>
</evidence>
<dbReference type="GO" id="GO:0016020">
    <property type="term" value="C:membrane"/>
    <property type="evidence" value="ECO:0007669"/>
    <property type="project" value="InterPro"/>
</dbReference>
<evidence type="ECO:0000256" key="2">
    <source>
        <dbReference type="ARBA" id="ARBA00022729"/>
    </source>
</evidence>
<keyword evidence="4" id="KW-1185">Reference proteome</keyword>
<dbReference type="Proteomes" id="UP000594749">
    <property type="component" value="Chromosome"/>
</dbReference>
<dbReference type="InterPro" id="IPR007428">
    <property type="entry name" value="MlaA"/>
</dbReference>
<dbReference type="PRINTS" id="PR01805">
    <property type="entry name" value="VACJLIPOPROT"/>
</dbReference>
<dbReference type="GO" id="GO:0120010">
    <property type="term" value="P:intermembrane phospholipid transfer"/>
    <property type="evidence" value="ECO:0007669"/>
    <property type="project" value="TreeGrafter"/>
</dbReference>
<organism evidence="3 4">
    <name type="scientific">Campylobacter corcagiensis</name>
    <dbReference type="NCBI Taxonomy" id="1448857"/>
    <lineage>
        <taxon>Bacteria</taxon>
        <taxon>Pseudomonadati</taxon>
        <taxon>Campylobacterota</taxon>
        <taxon>Epsilonproteobacteria</taxon>
        <taxon>Campylobacterales</taxon>
        <taxon>Campylobacteraceae</taxon>
        <taxon>Campylobacter</taxon>
    </lineage>
</organism>
<sequence length="214" mass="24483">MLYTNKTDHEINQNIEVYDPFEEYNRVITAVNGAFYDYLFYPIAFGYDYVVPDPIQGAFLNFFDNLLYPVRLLNNLLQGDLNGSWGETKRFLINTTLGFAGFSDAASLHFNMPRYSEDFGQTLGVWGISSGPHIVWPILGHSNFRDSLGLVGDYFANPIGYINDDPTRYGVGGGKKLNEFSTQLDPYNALKLKNDPYAFSRDMYYLQRQKAIRE</sequence>
<evidence type="ECO:0000313" key="4">
    <source>
        <dbReference type="Proteomes" id="UP000594749"/>
    </source>
</evidence>
<evidence type="ECO:0000256" key="1">
    <source>
        <dbReference type="ARBA" id="ARBA00010634"/>
    </source>
</evidence>
<protein>
    <submittedName>
        <fullName evidence="3">VacJ family lipoprotein</fullName>
    </submittedName>
</protein>
<name>A0A7M1LK35_9BACT</name>
<keyword evidence="3" id="KW-0449">Lipoprotein</keyword>
<comment type="similarity">
    <text evidence="1">Belongs to the MlaA family.</text>
</comment>
<dbReference type="AlphaFoldDB" id="A0A7M1LK35"/>
<accession>A0A7M1LK35</accession>